<dbReference type="Proteomes" id="UP000478571">
    <property type="component" value="Unassembled WGS sequence"/>
</dbReference>
<dbReference type="EMBL" id="WWEU01000002">
    <property type="protein sequence ID" value="MYM58947.1"/>
    <property type="molecule type" value="Genomic_DNA"/>
</dbReference>
<protein>
    <submittedName>
        <fullName evidence="1">Uncharacterized protein</fullName>
    </submittedName>
</protein>
<proteinExistence type="predicted"/>
<evidence type="ECO:0000313" key="2">
    <source>
        <dbReference type="Proteomes" id="UP000478571"/>
    </source>
</evidence>
<dbReference type="AlphaFoldDB" id="A0A6L8LSH6"/>
<name>A0A6L8LSH6_9VIBR</name>
<organism evidence="1 2">
    <name type="scientific">Vibrio tetraodonis subsp. pristinus</name>
    <dbReference type="NCBI Taxonomy" id="2695891"/>
    <lineage>
        <taxon>Bacteria</taxon>
        <taxon>Pseudomonadati</taxon>
        <taxon>Pseudomonadota</taxon>
        <taxon>Gammaproteobacteria</taxon>
        <taxon>Vibrionales</taxon>
        <taxon>Vibrionaceae</taxon>
        <taxon>Vibrio</taxon>
    </lineage>
</organism>
<comment type="caution">
    <text evidence="1">The sequence shown here is derived from an EMBL/GenBank/DDBJ whole genome shotgun (WGS) entry which is preliminary data.</text>
</comment>
<sequence length="106" mass="12150">MSSVISALGRAKDSPFYGLLASMYNQIEKKNSANESYKKIKLLLDDLLARGYSYESAEIQTIVEMLKELPAYGASTRNFTKLYLRDEYSLRKLPKNPAYIPKGHWH</sequence>
<keyword evidence="2" id="KW-1185">Reference proteome</keyword>
<accession>A0A6L8LSH6</accession>
<reference evidence="1 2" key="1">
    <citation type="submission" date="2020-01" db="EMBL/GenBank/DDBJ databases">
        <title>Draft Genome Sequence of Vibrio sp. strain OCN044, Isolated from a Healthy Coral at Palmyra Atoll.</title>
        <authorList>
            <person name="Videau P."/>
            <person name="Loughran R."/>
            <person name="Esquivel A."/>
            <person name="Deadmond M."/>
            <person name="Paddock B.E."/>
            <person name="Saw J.H."/>
            <person name="Ushijima B."/>
        </authorList>
    </citation>
    <scope>NUCLEOTIDE SEQUENCE [LARGE SCALE GENOMIC DNA]</scope>
    <source>
        <strain evidence="1 2">OCN044</strain>
    </source>
</reference>
<gene>
    <name evidence="1" type="ORF">GTG28_06895</name>
</gene>
<evidence type="ECO:0000313" key="1">
    <source>
        <dbReference type="EMBL" id="MYM58947.1"/>
    </source>
</evidence>
<dbReference type="RefSeq" id="WP_160928281.1">
    <property type="nucleotide sequence ID" value="NZ_WWEU01000002.1"/>
</dbReference>